<comment type="caution">
    <text evidence="1">The sequence shown here is derived from an EMBL/GenBank/DDBJ whole genome shotgun (WGS) entry which is preliminary data.</text>
</comment>
<dbReference type="EMBL" id="JAKOGI010002320">
    <property type="protein sequence ID" value="KAJ8422257.1"/>
    <property type="molecule type" value="Genomic_DNA"/>
</dbReference>
<dbReference type="InterPro" id="IPR040256">
    <property type="entry name" value="At4g02000-like"/>
</dbReference>
<protein>
    <recommendedName>
        <fullName evidence="3">DUF4283 domain-containing protein</fullName>
    </recommendedName>
</protein>
<accession>A0A9Q1GJG8</accession>
<gene>
    <name evidence="1" type="ORF">Cgig2_029100</name>
</gene>
<evidence type="ECO:0000313" key="2">
    <source>
        <dbReference type="Proteomes" id="UP001153076"/>
    </source>
</evidence>
<proteinExistence type="predicted"/>
<keyword evidence="2" id="KW-1185">Reference proteome</keyword>
<dbReference type="OrthoDB" id="425619at2759"/>
<evidence type="ECO:0008006" key="3">
    <source>
        <dbReference type="Google" id="ProtNLM"/>
    </source>
</evidence>
<dbReference type="AlphaFoldDB" id="A0A9Q1GJG8"/>
<dbReference type="PANTHER" id="PTHR31286:SF165">
    <property type="entry name" value="DUF4283 DOMAIN-CONTAINING PROTEIN"/>
    <property type="match status" value="1"/>
</dbReference>
<dbReference type="Proteomes" id="UP001153076">
    <property type="component" value="Unassembled WGS sequence"/>
</dbReference>
<name>A0A9Q1GJG8_9CARY</name>
<reference evidence="1" key="1">
    <citation type="submission" date="2022-04" db="EMBL/GenBank/DDBJ databases">
        <title>Carnegiea gigantea Genome sequencing and assembly v2.</title>
        <authorList>
            <person name="Copetti D."/>
            <person name="Sanderson M.J."/>
            <person name="Burquez A."/>
            <person name="Wojciechowski M.F."/>
        </authorList>
    </citation>
    <scope>NUCLEOTIDE SEQUENCE</scope>
    <source>
        <strain evidence="1">SGP5-SGP5p</strain>
        <tissue evidence="1">Aerial part</tissue>
    </source>
</reference>
<evidence type="ECO:0000313" key="1">
    <source>
        <dbReference type="EMBL" id="KAJ8422257.1"/>
    </source>
</evidence>
<sequence>MSPGSSVTAYNREEEVEVSLYAKRIDGTVQPLFEQAGLSEKDSEVIISPSRTPISSYTAMTDPDEGTSLTFVQTQEFNGVKCARIEPIDVMPEIDYWKSSMMCFVLGANPPLQVLLGEFGGSLVKKGVFLVRFKFIHEQAIVVQRGVYYFDNKPFLVKPWNEEMDLNTETLASLPIWVKFLDLDIKYWGLDSLSKLGSMLGTPIKTDKYIKDKTFLKYARILIEIQLEDNFPEYIKFVNEHNVVVRQKVEYEWKPIKCDFYKMYGHMKDDCRKKPKPRIEWGHIVRQEPQDVAPSHPHIDKEGFITIRKKAMTTTAGNKNLPPEVAASQAPTTPVHNTFEILDAPEAATPNKQEDVKIFLYEKQIGFIGLLETKVKENKVEKIAHNIFQGWNWHHNFTLRTKGRI</sequence>
<dbReference type="PANTHER" id="PTHR31286">
    <property type="entry name" value="GLYCINE-RICH CELL WALL STRUCTURAL PROTEIN 1.8-LIKE"/>
    <property type="match status" value="1"/>
</dbReference>
<organism evidence="1 2">
    <name type="scientific">Carnegiea gigantea</name>
    <dbReference type="NCBI Taxonomy" id="171969"/>
    <lineage>
        <taxon>Eukaryota</taxon>
        <taxon>Viridiplantae</taxon>
        <taxon>Streptophyta</taxon>
        <taxon>Embryophyta</taxon>
        <taxon>Tracheophyta</taxon>
        <taxon>Spermatophyta</taxon>
        <taxon>Magnoliopsida</taxon>
        <taxon>eudicotyledons</taxon>
        <taxon>Gunneridae</taxon>
        <taxon>Pentapetalae</taxon>
        <taxon>Caryophyllales</taxon>
        <taxon>Cactineae</taxon>
        <taxon>Cactaceae</taxon>
        <taxon>Cactoideae</taxon>
        <taxon>Echinocereeae</taxon>
        <taxon>Carnegiea</taxon>
    </lineage>
</organism>